<dbReference type="Gene3D" id="1.10.189.10">
    <property type="entry name" value="Pyruvate Phosphate Dikinase, domain 2"/>
    <property type="match status" value="1"/>
</dbReference>
<dbReference type="EMBL" id="BARU01048432">
    <property type="protein sequence ID" value="GAH96272.1"/>
    <property type="molecule type" value="Genomic_DNA"/>
</dbReference>
<gene>
    <name evidence="1" type="ORF">S03H2_71987</name>
</gene>
<accession>X1JQB9</accession>
<reference evidence="1" key="1">
    <citation type="journal article" date="2014" name="Front. Microbiol.">
        <title>High frequency of phylogenetically diverse reductive dehalogenase-homologous genes in deep subseafloor sedimentary metagenomes.</title>
        <authorList>
            <person name="Kawai M."/>
            <person name="Futagami T."/>
            <person name="Toyoda A."/>
            <person name="Takaki Y."/>
            <person name="Nishi S."/>
            <person name="Hori S."/>
            <person name="Arai W."/>
            <person name="Tsubouchi T."/>
            <person name="Morono Y."/>
            <person name="Uchiyama I."/>
            <person name="Ito T."/>
            <person name="Fujiyama A."/>
            <person name="Inagaki F."/>
            <person name="Takami H."/>
        </authorList>
    </citation>
    <scope>NUCLEOTIDE SEQUENCE</scope>
    <source>
        <strain evidence="1">Expedition CK06-06</strain>
    </source>
</reference>
<proteinExistence type="predicted"/>
<dbReference type="Gene3D" id="3.50.30.10">
    <property type="entry name" value="Phosphohistidine domain"/>
    <property type="match status" value="1"/>
</dbReference>
<evidence type="ECO:0000313" key="1">
    <source>
        <dbReference type="EMBL" id="GAH96272.1"/>
    </source>
</evidence>
<comment type="caution">
    <text evidence="1">The sequence shown here is derived from an EMBL/GenBank/DDBJ whole genome shotgun (WGS) entry which is preliminary data.</text>
</comment>
<organism evidence="1">
    <name type="scientific">marine sediment metagenome</name>
    <dbReference type="NCBI Taxonomy" id="412755"/>
    <lineage>
        <taxon>unclassified sequences</taxon>
        <taxon>metagenomes</taxon>
        <taxon>ecological metagenomes</taxon>
    </lineage>
</organism>
<dbReference type="AlphaFoldDB" id="X1JQB9"/>
<feature type="non-terminal residue" evidence="1">
    <location>
        <position position="76"/>
    </location>
</feature>
<protein>
    <submittedName>
        <fullName evidence="1">Uncharacterized protein</fullName>
    </submittedName>
</protein>
<sequence length="76" mass="8062">SKEEAIMRISPSDVENALFPSIDWQQINANAPIKQIKHELSDKLLGSGLAAGAAAATGIAIFDADRAEEAAKQNKD</sequence>
<name>X1JQB9_9ZZZZ</name>
<feature type="non-terminal residue" evidence="1">
    <location>
        <position position="1"/>
    </location>
</feature>